<keyword evidence="1" id="KW-0472">Membrane</keyword>
<dbReference type="PROSITE" id="PS51257">
    <property type="entry name" value="PROKAR_LIPOPROTEIN"/>
    <property type="match status" value="1"/>
</dbReference>
<evidence type="ECO:0000256" key="1">
    <source>
        <dbReference type="SAM" id="Phobius"/>
    </source>
</evidence>
<reference evidence="2 3" key="1">
    <citation type="submission" date="2019-10" db="EMBL/GenBank/DDBJ databases">
        <title>Glaciimonas soli sp. nov., a psychrophilic bacterium isolated from the forest soil of a high elevation mountain in Taiwan.</title>
        <authorList>
            <person name="Wang L.-T."/>
            <person name="Shieh W.Y."/>
        </authorList>
    </citation>
    <scope>NUCLEOTIDE SEQUENCE [LARGE SCALE GENOMIC DNA]</scope>
    <source>
        <strain evidence="2 3">GS1</strain>
    </source>
</reference>
<keyword evidence="1" id="KW-0812">Transmembrane</keyword>
<comment type="caution">
    <text evidence="2">The sequence shown here is derived from an EMBL/GenBank/DDBJ whole genome shotgun (WGS) entry which is preliminary data.</text>
</comment>
<sequence length="236" mass="25674">MSVSPPKMTIKSHSPWPLKAIFWVAVIGLGGACAMWLYDSGRHFTGSNPALDKQQFQSLSEQVKNLTAERDHYSTIANAAESQAMMDHATQAQLSSQIAAMEGENTKLKEDLAFFEGLLPTAMGNQGLAIQRLSLELQAPTQLRYRLLVMQGGKVGRDFSGNLQLAVTAMVQGKSVVLNFPAQNASASDKAGFKLDFKYYQRVDGILTLPDDAVVKSLQAKVLVNGQTQVQESAQL</sequence>
<name>A0A843YYL3_9BURK</name>
<keyword evidence="1" id="KW-1133">Transmembrane helix</keyword>
<keyword evidence="3" id="KW-1185">Reference proteome</keyword>
<dbReference type="EMBL" id="WINI01000008">
    <property type="protein sequence ID" value="MQR02282.1"/>
    <property type="molecule type" value="Genomic_DNA"/>
</dbReference>
<organism evidence="2 3">
    <name type="scientific">Glaciimonas soli</name>
    <dbReference type="NCBI Taxonomy" id="2590999"/>
    <lineage>
        <taxon>Bacteria</taxon>
        <taxon>Pseudomonadati</taxon>
        <taxon>Pseudomonadota</taxon>
        <taxon>Betaproteobacteria</taxon>
        <taxon>Burkholderiales</taxon>
        <taxon>Oxalobacteraceae</taxon>
        <taxon>Glaciimonas</taxon>
    </lineage>
</organism>
<dbReference type="Pfam" id="PF20567">
    <property type="entry name" value="DUF6776"/>
    <property type="match status" value="1"/>
</dbReference>
<dbReference type="AlphaFoldDB" id="A0A843YYL3"/>
<evidence type="ECO:0000313" key="2">
    <source>
        <dbReference type="EMBL" id="MQR02282.1"/>
    </source>
</evidence>
<protein>
    <submittedName>
        <fullName evidence="2">Uncharacterized protein</fullName>
    </submittedName>
</protein>
<proteinExistence type="predicted"/>
<dbReference type="OrthoDB" id="8585321at2"/>
<evidence type="ECO:0000313" key="3">
    <source>
        <dbReference type="Proteomes" id="UP000451565"/>
    </source>
</evidence>
<dbReference type="Proteomes" id="UP000451565">
    <property type="component" value="Unassembled WGS sequence"/>
</dbReference>
<accession>A0A843YYL3</accession>
<dbReference type="InterPro" id="IPR046703">
    <property type="entry name" value="DUF6776"/>
</dbReference>
<feature type="transmembrane region" description="Helical" evidence="1">
    <location>
        <begin position="20"/>
        <end position="38"/>
    </location>
</feature>
<gene>
    <name evidence="2" type="ORF">GEV47_16520</name>
</gene>